<evidence type="ECO:0000313" key="5">
    <source>
        <dbReference type="EMBL" id="KAK7232454.1"/>
    </source>
</evidence>
<dbReference type="SMART" id="SM00028">
    <property type="entry name" value="TPR"/>
    <property type="match status" value="2"/>
</dbReference>
<comment type="caution">
    <text evidence="5">The sequence shown here is derived from an EMBL/GenBank/DDBJ whole genome shotgun (WGS) entry which is preliminary data.</text>
</comment>
<sequence>MGKVVGFDVGGESTMVVDDSGVIVRNELGGHSSSSLVGFSGMERYVGEAAVAQLSTNAKNTARIGERLSGNGALDAHRPGAGEAAFTVSGYAGEETTSFGDDALCCALLRRCGSLAAASLGPSCREGAADLRGAFAVPTCWDAEQRAALRNGATAGLPPSFAGVDLVRADACLAAVYEVKHASLLEAGEAKVVAVVDVGRLGAHCSVYKFAKSEAGAVAAAILGGAAAQDKTCGTAAMDALVFDALSAKLPGDVEKPAPGSKRGGRLLGAAERLRKLLSTMETAKTTAENMGDERDVPLEFSRDELRETCASVLESFKGLLEKALANAAVDKVDAVELVGGGSRVAVAQEVAKEVFGVEVFGAKLDDATLAHGAALCVKKRADADEALDKARKDLVAAKTRKSQVDADLADAKAKLEEERKAAPEAPPPPPEGEEKQEATPPPKAEDSVVQVRVNALGEKALQAAVAECAALSAVEEARAATKAALTPFVAPEADDAAALAALRTAEDAMVARDDGVKAVADKRNALETKILELRSAKNGKHYKLFEEKSSDFGALLDDAEEWLWSDEAYAATAEVMQAKLDEMSAKAQDMVPAYFETIEKERLDMEKQLEAEAAAAAANDDDDDEAREDRLHADTRKLKFGDRFRLVEKNKKEGTELFKDGNITHAAKRYKDALGHAAKFRDLNPEQTAQTTKIKVDLHVNMALCWTKLDNVDQALKSAEEALKLEPAHPKALYRRAAAFEKTSKFDEAKKDLNAVLKQNPEDKAALALAKRVDAQLARQKAKAKKMASKMFA</sequence>
<reference evidence="5 6" key="1">
    <citation type="submission" date="2024-03" db="EMBL/GenBank/DDBJ databases">
        <title>Aureococcus anophagefferens CCMP1851 and Kratosvirus quantuckense: Draft genome of a second virus-susceptible host strain in the model system.</title>
        <authorList>
            <person name="Chase E."/>
            <person name="Truchon A.R."/>
            <person name="Schepens W."/>
            <person name="Wilhelm S.W."/>
        </authorList>
    </citation>
    <scope>NUCLEOTIDE SEQUENCE [LARGE SCALE GENOMIC DNA]</scope>
    <source>
        <strain evidence="5 6">CCMP1851</strain>
    </source>
</reference>
<feature type="repeat" description="TPR" evidence="3">
    <location>
        <begin position="731"/>
        <end position="764"/>
    </location>
</feature>
<dbReference type="Gene3D" id="3.30.30.30">
    <property type="match status" value="1"/>
</dbReference>
<dbReference type="SUPFAM" id="SSF48452">
    <property type="entry name" value="TPR-like"/>
    <property type="match status" value="1"/>
</dbReference>
<dbReference type="Proteomes" id="UP001363151">
    <property type="component" value="Unassembled WGS sequence"/>
</dbReference>
<evidence type="ECO:0000313" key="6">
    <source>
        <dbReference type="Proteomes" id="UP001363151"/>
    </source>
</evidence>
<dbReference type="Pfam" id="PF00012">
    <property type="entry name" value="HSP70"/>
    <property type="match status" value="1"/>
</dbReference>
<dbReference type="InterPro" id="IPR011990">
    <property type="entry name" value="TPR-like_helical_dom_sf"/>
</dbReference>
<gene>
    <name evidence="5" type="ORF">SO694_0003226</name>
</gene>
<evidence type="ECO:0000256" key="4">
    <source>
        <dbReference type="SAM" id="MobiDB-lite"/>
    </source>
</evidence>
<evidence type="ECO:0000256" key="1">
    <source>
        <dbReference type="ARBA" id="ARBA00022741"/>
    </source>
</evidence>
<evidence type="ECO:0000256" key="2">
    <source>
        <dbReference type="ARBA" id="ARBA00022840"/>
    </source>
</evidence>
<dbReference type="InterPro" id="IPR019734">
    <property type="entry name" value="TPR_rpt"/>
</dbReference>
<keyword evidence="6" id="KW-1185">Reference proteome</keyword>
<protein>
    <submittedName>
        <fullName evidence="5">Hsp70 protein</fullName>
    </submittedName>
</protein>
<dbReference type="InterPro" id="IPR029048">
    <property type="entry name" value="HSP70_C_sf"/>
</dbReference>
<dbReference type="EMBL" id="JBBJCI010000368">
    <property type="protein sequence ID" value="KAK7232454.1"/>
    <property type="molecule type" value="Genomic_DNA"/>
</dbReference>
<proteinExistence type="predicted"/>
<dbReference type="PANTHER" id="PTHR45639">
    <property type="entry name" value="HSC70CB, ISOFORM G-RELATED"/>
    <property type="match status" value="1"/>
</dbReference>
<keyword evidence="2" id="KW-0067">ATP-binding</keyword>
<dbReference type="Gene3D" id="1.20.1270.10">
    <property type="match status" value="1"/>
</dbReference>
<organism evidence="5 6">
    <name type="scientific">Aureococcus anophagefferens</name>
    <name type="common">Harmful bloom alga</name>
    <dbReference type="NCBI Taxonomy" id="44056"/>
    <lineage>
        <taxon>Eukaryota</taxon>
        <taxon>Sar</taxon>
        <taxon>Stramenopiles</taxon>
        <taxon>Ochrophyta</taxon>
        <taxon>Pelagophyceae</taxon>
        <taxon>Pelagomonadales</taxon>
        <taxon>Pelagomonadaceae</taxon>
        <taxon>Aureococcus</taxon>
    </lineage>
</organism>
<dbReference type="InterPro" id="IPR043129">
    <property type="entry name" value="ATPase_NBD"/>
</dbReference>
<dbReference type="Gene3D" id="3.30.420.40">
    <property type="match status" value="2"/>
</dbReference>
<evidence type="ECO:0000256" key="3">
    <source>
        <dbReference type="PROSITE-ProRule" id="PRU00339"/>
    </source>
</evidence>
<accession>A0ABR1FKB7</accession>
<dbReference type="PANTHER" id="PTHR45639:SF28">
    <property type="entry name" value="HEAT SHOCK PROTEIN-LIKE PROTEIN"/>
    <property type="match status" value="1"/>
</dbReference>
<dbReference type="Gene3D" id="1.25.40.10">
    <property type="entry name" value="Tetratricopeptide repeat domain"/>
    <property type="match status" value="1"/>
</dbReference>
<dbReference type="PROSITE" id="PS50005">
    <property type="entry name" value="TPR"/>
    <property type="match status" value="2"/>
</dbReference>
<feature type="region of interest" description="Disordered" evidence="4">
    <location>
        <begin position="416"/>
        <end position="448"/>
    </location>
</feature>
<dbReference type="SUPFAM" id="SSF100934">
    <property type="entry name" value="Heat shock protein 70kD (HSP70), C-terminal subdomain"/>
    <property type="match status" value="1"/>
</dbReference>
<dbReference type="Gene3D" id="3.90.640.10">
    <property type="entry name" value="Actin, Chain A, domain 4"/>
    <property type="match status" value="1"/>
</dbReference>
<name>A0ABR1FKB7_AURAN</name>
<dbReference type="InterPro" id="IPR013126">
    <property type="entry name" value="Hsp_70_fam"/>
</dbReference>
<keyword evidence="1" id="KW-0547">Nucleotide-binding</keyword>
<keyword evidence="3" id="KW-0802">TPR repeat</keyword>
<feature type="repeat" description="TPR" evidence="3">
    <location>
        <begin position="697"/>
        <end position="730"/>
    </location>
</feature>
<dbReference type="SUPFAM" id="SSF53067">
    <property type="entry name" value="Actin-like ATPase domain"/>
    <property type="match status" value="2"/>
</dbReference>